<comment type="similarity">
    <text evidence="2">Belongs to the bacterial solute-binding protein 8 family.</text>
</comment>
<dbReference type="CDD" id="cd01146">
    <property type="entry name" value="FhuD"/>
    <property type="match status" value="1"/>
</dbReference>
<dbReference type="RefSeq" id="WP_246130902.1">
    <property type="nucleotide sequence ID" value="NZ_BAAARM010000001.1"/>
</dbReference>
<dbReference type="PANTHER" id="PTHR30532">
    <property type="entry name" value="IRON III DICITRATE-BINDING PERIPLASMIC PROTEIN"/>
    <property type="match status" value="1"/>
</dbReference>
<evidence type="ECO:0000259" key="7">
    <source>
        <dbReference type="PROSITE" id="PS50983"/>
    </source>
</evidence>
<comment type="caution">
    <text evidence="8">The sequence shown here is derived from an EMBL/GenBank/DDBJ whole genome shotgun (WGS) entry which is preliminary data.</text>
</comment>
<comment type="subcellular location">
    <subcellularLocation>
        <location evidence="1">Cell envelope</location>
    </subcellularLocation>
</comment>
<dbReference type="PROSITE" id="PS50983">
    <property type="entry name" value="FE_B12_PBP"/>
    <property type="match status" value="1"/>
</dbReference>
<evidence type="ECO:0000313" key="8">
    <source>
        <dbReference type="EMBL" id="GEO32281.1"/>
    </source>
</evidence>
<dbReference type="InterPro" id="IPR006311">
    <property type="entry name" value="TAT_signal"/>
</dbReference>
<sequence length="355" mass="36606">MRARPVTSPRRLLGTLAAAGAVLTLAACGGGSDAGAPEASGSPSTGSSTGSASEGAFPVTIDSALGEATIEEAPQRVVTVGWAAQDAAVALGVTPVGIPTDAWSGDAEGYQPWFREAVEDDGGDLPTTYADLPTVDVEAIVEMEPDVVLAPLSGLDQGVYDQLSAFAPVVAYPDGPWISTWQEVIDLTGQALGKPDEAAELVASVEDMITGAGAENGDLAGKTFAYAYIGEPGQLAFYPETDARVSFLTSLGMELAPSVAALEIPEGSFYASISLENADVLDDVDVLISWYNSPEEQAAAESQPLFAQIPAVQRGSYLPMVDRQLAAATTVVTPLSVPWAIDRYVPLVAEAAAKA</sequence>
<dbReference type="InterPro" id="IPR002491">
    <property type="entry name" value="ABC_transptr_periplasmic_BD"/>
</dbReference>
<feature type="region of interest" description="Disordered" evidence="5">
    <location>
        <begin position="30"/>
        <end position="55"/>
    </location>
</feature>
<name>A0A512D728_9CELL</name>
<keyword evidence="9" id="KW-1185">Reference proteome</keyword>
<dbReference type="GO" id="GO:1901678">
    <property type="term" value="P:iron coordination entity transport"/>
    <property type="evidence" value="ECO:0007669"/>
    <property type="project" value="UniProtKB-ARBA"/>
</dbReference>
<dbReference type="EMBL" id="BJYY01000001">
    <property type="protein sequence ID" value="GEO32281.1"/>
    <property type="molecule type" value="Genomic_DNA"/>
</dbReference>
<protein>
    <submittedName>
        <fullName evidence="8">Iron-siderophore ABC transporter substrate-binding protein</fullName>
    </submittedName>
</protein>
<evidence type="ECO:0000256" key="6">
    <source>
        <dbReference type="SAM" id="SignalP"/>
    </source>
</evidence>
<dbReference type="Pfam" id="PF01497">
    <property type="entry name" value="Peripla_BP_2"/>
    <property type="match status" value="1"/>
</dbReference>
<evidence type="ECO:0000313" key="9">
    <source>
        <dbReference type="Proteomes" id="UP000321181"/>
    </source>
</evidence>
<evidence type="ECO:0000256" key="1">
    <source>
        <dbReference type="ARBA" id="ARBA00004196"/>
    </source>
</evidence>
<evidence type="ECO:0000256" key="3">
    <source>
        <dbReference type="ARBA" id="ARBA00022448"/>
    </source>
</evidence>
<proteinExistence type="inferred from homology"/>
<organism evidence="8 9">
    <name type="scientific">Cellulomonas aerilata</name>
    <dbReference type="NCBI Taxonomy" id="515326"/>
    <lineage>
        <taxon>Bacteria</taxon>
        <taxon>Bacillati</taxon>
        <taxon>Actinomycetota</taxon>
        <taxon>Actinomycetes</taxon>
        <taxon>Micrococcales</taxon>
        <taxon>Cellulomonadaceae</taxon>
        <taxon>Cellulomonas</taxon>
    </lineage>
</organism>
<dbReference type="AlphaFoldDB" id="A0A512D728"/>
<feature type="compositionally biased region" description="Low complexity" evidence="5">
    <location>
        <begin position="34"/>
        <end position="55"/>
    </location>
</feature>
<feature type="domain" description="Fe/B12 periplasmic-binding" evidence="7">
    <location>
        <begin position="76"/>
        <end position="352"/>
    </location>
</feature>
<dbReference type="PROSITE" id="PS51257">
    <property type="entry name" value="PROKAR_LIPOPROTEIN"/>
    <property type="match status" value="1"/>
</dbReference>
<dbReference type="Gene3D" id="3.40.50.1980">
    <property type="entry name" value="Nitrogenase molybdenum iron protein domain"/>
    <property type="match status" value="2"/>
</dbReference>
<feature type="signal peptide" evidence="6">
    <location>
        <begin position="1"/>
        <end position="26"/>
    </location>
</feature>
<dbReference type="InterPro" id="IPR051313">
    <property type="entry name" value="Bact_iron-sidero_bind"/>
</dbReference>
<keyword evidence="3" id="KW-0813">Transport</keyword>
<dbReference type="GO" id="GO:0030288">
    <property type="term" value="C:outer membrane-bounded periplasmic space"/>
    <property type="evidence" value="ECO:0007669"/>
    <property type="project" value="TreeGrafter"/>
</dbReference>
<evidence type="ECO:0000256" key="4">
    <source>
        <dbReference type="ARBA" id="ARBA00022729"/>
    </source>
</evidence>
<accession>A0A512D728</accession>
<dbReference type="PROSITE" id="PS51318">
    <property type="entry name" value="TAT"/>
    <property type="match status" value="1"/>
</dbReference>
<keyword evidence="4 6" id="KW-0732">Signal</keyword>
<dbReference type="SUPFAM" id="SSF53807">
    <property type="entry name" value="Helical backbone' metal receptor"/>
    <property type="match status" value="1"/>
</dbReference>
<evidence type="ECO:0000256" key="2">
    <source>
        <dbReference type="ARBA" id="ARBA00008814"/>
    </source>
</evidence>
<dbReference type="PANTHER" id="PTHR30532:SF28">
    <property type="entry name" value="PETROBACTIN-BINDING PROTEIN YCLQ"/>
    <property type="match status" value="1"/>
</dbReference>
<feature type="chain" id="PRO_5039422576" evidence="6">
    <location>
        <begin position="27"/>
        <end position="355"/>
    </location>
</feature>
<reference evidence="8 9" key="1">
    <citation type="submission" date="2019-07" db="EMBL/GenBank/DDBJ databases">
        <title>Whole genome shotgun sequence of Cellulomonas aerilata NBRC 106308.</title>
        <authorList>
            <person name="Hosoyama A."/>
            <person name="Uohara A."/>
            <person name="Ohji S."/>
            <person name="Ichikawa N."/>
        </authorList>
    </citation>
    <scope>NUCLEOTIDE SEQUENCE [LARGE SCALE GENOMIC DNA]</scope>
    <source>
        <strain evidence="8 9">NBRC 106308</strain>
    </source>
</reference>
<dbReference type="Proteomes" id="UP000321181">
    <property type="component" value="Unassembled WGS sequence"/>
</dbReference>
<gene>
    <name evidence="8" type="ORF">CAE01nite_00060</name>
</gene>
<evidence type="ECO:0000256" key="5">
    <source>
        <dbReference type="SAM" id="MobiDB-lite"/>
    </source>
</evidence>